<sequence length="546" mass="62035">MVSRSYTNLLDLASGNFPAMGQPRERKQLPRVMTVPGVISELDDDAVSDVPSSVVQDRMIIVANQLPVKAKRRPDNKGWSFSWDEDSLLLHLKDGLPEDMEVLYVGSLRADVDLSEQDDVSQVLLDRFNCVPAFLPPDILSKFYHGFCKQHLWPLFHYMLPFSGNHGGRFDRSLWEAYVAANKIFSHKVIEVINPEEDYVWIHDYHLMVLPTFLRRRFNALRMGFFLHCPFPSSEIYRTLPVREEILKALLNSDLIGFHTFDYARHFLSCCSRMLGLEYQSKRGYIGMEYYECVVVAAVRDGMNLTPYEYVVCRQGVSGSESGAESSGPKKSMLVVSEFIGCSPSLSGAIRVNPWNIEATAEAMNEAISIADSEKQLRHEKHYRYVSTHDVAYWSRSFYQDMERTCKDHFIRRCWGIGLSFGFRVVALDPNFKKLNIDHIESAYIKSKKRAILLDYDGTVMPQTSINKTPSSEVISMINTLCSDVKNTVFVVSGRGRDSLGKWLDPCKKLGIASEHGYFMRWSADDDWVNCGQKASDPSPSAGNSP</sequence>
<dbReference type="Proteomes" id="UP000309997">
    <property type="component" value="Unassembled WGS sequence"/>
</dbReference>
<evidence type="ECO:0000313" key="2">
    <source>
        <dbReference type="Proteomes" id="UP000309997"/>
    </source>
</evidence>
<keyword evidence="2" id="KW-1185">Reference proteome</keyword>
<evidence type="ECO:0000313" key="1">
    <source>
        <dbReference type="EMBL" id="KAL3596588.1"/>
    </source>
</evidence>
<gene>
    <name evidence="1" type="ORF">D5086_008225</name>
</gene>
<accession>A0ACC4CET6</accession>
<organism evidence="1 2">
    <name type="scientific">Populus alba</name>
    <name type="common">White poplar</name>
    <dbReference type="NCBI Taxonomy" id="43335"/>
    <lineage>
        <taxon>Eukaryota</taxon>
        <taxon>Viridiplantae</taxon>
        <taxon>Streptophyta</taxon>
        <taxon>Embryophyta</taxon>
        <taxon>Tracheophyta</taxon>
        <taxon>Spermatophyta</taxon>
        <taxon>Magnoliopsida</taxon>
        <taxon>eudicotyledons</taxon>
        <taxon>Gunneridae</taxon>
        <taxon>Pentapetalae</taxon>
        <taxon>rosids</taxon>
        <taxon>fabids</taxon>
        <taxon>Malpighiales</taxon>
        <taxon>Salicaceae</taxon>
        <taxon>Saliceae</taxon>
        <taxon>Populus</taxon>
    </lineage>
</organism>
<comment type="caution">
    <text evidence="1">The sequence shown here is derived from an EMBL/GenBank/DDBJ whole genome shotgun (WGS) entry which is preliminary data.</text>
</comment>
<dbReference type="EMBL" id="RCHU02000004">
    <property type="protein sequence ID" value="KAL3596588.1"/>
    <property type="molecule type" value="Genomic_DNA"/>
</dbReference>
<protein>
    <submittedName>
        <fullName evidence="1">Uncharacterized protein</fullName>
    </submittedName>
</protein>
<proteinExistence type="predicted"/>
<reference evidence="1 2" key="1">
    <citation type="journal article" date="2024" name="Plant Biotechnol. J.">
        <title>Genome and CRISPR/Cas9 system of a widespread forest tree (Populus alba) in the world.</title>
        <authorList>
            <person name="Liu Y.J."/>
            <person name="Jiang P.F."/>
            <person name="Han X.M."/>
            <person name="Li X.Y."/>
            <person name="Wang H.M."/>
            <person name="Wang Y.J."/>
            <person name="Wang X.X."/>
            <person name="Zeng Q.Y."/>
        </authorList>
    </citation>
    <scope>NUCLEOTIDE SEQUENCE [LARGE SCALE GENOMIC DNA]</scope>
    <source>
        <strain evidence="2">cv. PAL-ZL1</strain>
    </source>
</reference>
<name>A0ACC4CET6_POPAL</name>